<organism evidence="1">
    <name type="scientific">marine sediment metagenome</name>
    <dbReference type="NCBI Taxonomy" id="412755"/>
    <lineage>
        <taxon>unclassified sequences</taxon>
        <taxon>metagenomes</taxon>
        <taxon>ecological metagenomes</taxon>
    </lineage>
</organism>
<sequence length="79" mass="8808">MAEFIPSISFTEFHKLKPAQLTRLKCAEITVNGEYVFSFINGNIEPSGFLRTQSEYRGSEANAVGGETLEEILREVVPV</sequence>
<name>A0A0F9GSF2_9ZZZZ</name>
<protein>
    <submittedName>
        <fullName evidence="1">Uncharacterized protein</fullName>
    </submittedName>
</protein>
<reference evidence="1" key="1">
    <citation type="journal article" date="2015" name="Nature">
        <title>Complex archaea that bridge the gap between prokaryotes and eukaryotes.</title>
        <authorList>
            <person name="Spang A."/>
            <person name="Saw J.H."/>
            <person name="Jorgensen S.L."/>
            <person name="Zaremba-Niedzwiedzka K."/>
            <person name="Martijn J."/>
            <person name="Lind A.E."/>
            <person name="van Eijk R."/>
            <person name="Schleper C."/>
            <person name="Guy L."/>
            <person name="Ettema T.J."/>
        </authorList>
    </citation>
    <scope>NUCLEOTIDE SEQUENCE</scope>
</reference>
<dbReference type="EMBL" id="LAZR01027322">
    <property type="protein sequence ID" value="KKL66072.1"/>
    <property type="molecule type" value="Genomic_DNA"/>
</dbReference>
<proteinExistence type="predicted"/>
<evidence type="ECO:0000313" key="1">
    <source>
        <dbReference type="EMBL" id="KKL66072.1"/>
    </source>
</evidence>
<comment type="caution">
    <text evidence="1">The sequence shown here is derived from an EMBL/GenBank/DDBJ whole genome shotgun (WGS) entry which is preliminary data.</text>
</comment>
<accession>A0A0F9GSF2</accession>
<dbReference type="AlphaFoldDB" id="A0A0F9GSF2"/>
<gene>
    <name evidence="1" type="ORF">LCGC14_2148660</name>
</gene>